<dbReference type="GO" id="GO:0005739">
    <property type="term" value="C:mitochondrion"/>
    <property type="evidence" value="ECO:0000318"/>
    <property type="project" value="GO_Central"/>
</dbReference>
<evidence type="ECO:0000256" key="2">
    <source>
        <dbReference type="ARBA" id="ARBA00022730"/>
    </source>
</evidence>
<dbReference type="Gene3D" id="3.10.430.100">
    <property type="entry name" value="Ribosomal protein L9, C-terminal domain"/>
    <property type="match status" value="1"/>
</dbReference>
<dbReference type="SUPFAM" id="SSF55658">
    <property type="entry name" value="L9 N-domain-like"/>
    <property type="match status" value="1"/>
</dbReference>
<dbReference type="InterPro" id="IPR020069">
    <property type="entry name" value="Ribosomal_bL9_C"/>
</dbReference>
<dbReference type="Pfam" id="PF01281">
    <property type="entry name" value="Ribosomal_L9_N"/>
    <property type="match status" value="1"/>
</dbReference>
<dbReference type="GO" id="GO:0003735">
    <property type="term" value="F:structural constituent of ribosome"/>
    <property type="evidence" value="ECO:0007669"/>
    <property type="project" value="InterPro"/>
</dbReference>
<dbReference type="PANTHER" id="PTHR21368">
    <property type="entry name" value="50S RIBOSOMAL PROTEIN L9"/>
    <property type="match status" value="1"/>
</dbReference>
<dbReference type="EMBL" id="LFYR01000814">
    <property type="protein sequence ID" value="KMZ68683.1"/>
    <property type="molecule type" value="Genomic_DNA"/>
</dbReference>
<dbReference type="OrthoDB" id="5555409at2759"/>
<dbReference type="GO" id="GO:0019843">
    <property type="term" value="F:rRNA binding"/>
    <property type="evidence" value="ECO:0007669"/>
    <property type="project" value="UniProtKB-KW"/>
</dbReference>
<dbReference type="GO" id="GO:1990904">
    <property type="term" value="C:ribonucleoprotein complex"/>
    <property type="evidence" value="ECO:0007669"/>
    <property type="project" value="UniProtKB-KW"/>
</dbReference>
<evidence type="ECO:0000256" key="7">
    <source>
        <dbReference type="ARBA" id="ARBA00035193"/>
    </source>
</evidence>
<evidence type="ECO:0000256" key="1">
    <source>
        <dbReference type="ARBA" id="ARBA00010605"/>
    </source>
</evidence>
<organism evidence="11 12">
    <name type="scientific">Zostera marina</name>
    <name type="common">Eelgrass</name>
    <dbReference type="NCBI Taxonomy" id="29655"/>
    <lineage>
        <taxon>Eukaryota</taxon>
        <taxon>Viridiplantae</taxon>
        <taxon>Streptophyta</taxon>
        <taxon>Embryophyta</taxon>
        <taxon>Tracheophyta</taxon>
        <taxon>Spermatophyta</taxon>
        <taxon>Magnoliopsida</taxon>
        <taxon>Liliopsida</taxon>
        <taxon>Zosteraceae</taxon>
        <taxon>Zostera</taxon>
    </lineage>
</organism>
<dbReference type="GO" id="GO:0005840">
    <property type="term" value="C:ribosome"/>
    <property type="evidence" value="ECO:0007669"/>
    <property type="project" value="UniProtKB-KW"/>
</dbReference>
<dbReference type="SUPFAM" id="SSF55653">
    <property type="entry name" value="Ribosomal protein L9 C-domain"/>
    <property type="match status" value="1"/>
</dbReference>
<protein>
    <recommendedName>
        <fullName evidence="7">Large ribosomal subunit protein bL9c</fullName>
    </recommendedName>
    <alternativeName>
        <fullName evidence="8">50S ribosomal protein L9, chloroplastic</fullName>
    </alternativeName>
    <alternativeName>
        <fullName evidence="6">CL9</fullName>
    </alternativeName>
</protein>
<evidence type="ECO:0000256" key="6">
    <source>
        <dbReference type="ARBA" id="ARBA00031047"/>
    </source>
</evidence>
<evidence type="ECO:0000313" key="11">
    <source>
        <dbReference type="EMBL" id="KMZ68683.1"/>
    </source>
</evidence>
<dbReference type="STRING" id="29655.A0A0K9PI11"/>
<evidence type="ECO:0000256" key="5">
    <source>
        <dbReference type="ARBA" id="ARBA00023274"/>
    </source>
</evidence>
<dbReference type="InterPro" id="IPR000244">
    <property type="entry name" value="Ribosomal_bL9"/>
</dbReference>
<dbReference type="InterPro" id="IPR020070">
    <property type="entry name" value="Ribosomal_bL9_N"/>
</dbReference>
<keyword evidence="2" id="KW-0699">rRNA-binding</keyword>
<dbReference type="NCBIfam" id="TIGR00158">
    <property type="entry name" value="L9"/>
    <property type="match status" value="1"/>
</dbReference>
<dbReference type="GO" id="GO:0006412">
    <property type="term" value="P:translation"/>
    <property type="evidence" value="ECO:0007669"/>
    <property type="project" value="InterPro"/>
</dbReference>
<comment type="caution">
    <text evidence="11">The sequence shown here is derived from an EMBL/GenBank/DDBJ whole genome shotgun (WGS) entry which is preliminary data.</text>
</comment>
<dbReference type="InterPro" id="IPR036791">
    <property type="entry name" value="Ribosomal_bL9_C_sf"/>
</dbReference>
<feature type="domain" description="Large ribosomal subunit protein bL9 C-terminal" evidence="10">
    <location>
        <begin position="116"/>
        <end position="184"/>
    </location>
</feature>
<feature type="domain" description="Ribosomal protein L9" evidence="9">
    <location>
        <begin position="38"/>
        <end position="74"/>
    </location>
</feature>
<name>A0A0K9PI11_ZOSMR</name>
<dbReference type="InterPro" id="IPR036935">
    <property type="entry name" value="Ribosomal_bL9_N_sf"/>
</dbReference>
<proteinExistence type="inferred from homology"/>
<gene>
    <name evidence="11" type="ORF">ZOSMA_230G00030</name>
</gene>
<dbReference type="InterPro" id="IPR009027">
    <property type="entry name" value="Ribosomal_bL9/RNase_H1_N"/>
</dbReference>
<dbReference type="Proteomes" id="UP000036987">
    <property type="component" value="Unassembled WGS sequence"/>
</dbReference>
<keyword evidence="12" id="KW-1185">Reference proteome</keyword>
<dbReference type="InterPro" id="IPR020594">
    <property type="entry name" value="Ribosomal_bL9_bac/chp"/>
</dbReference>
<dbReference type="AlphaFoldDB" id="A0A0K9PI11"/>
<dbReference type="Pfam" id="PF03948">
    <property type="entry name" value="Ribosomal_L9_C"/>
    <property type="match status" value="1"/>
</dbReference>
<evidence type="ECO:0000256" key="8">
    <source>
        <dbReference type="ARBA" id="ARBA00035427"/>
    </source>
</evidence>
<comment type="similarity">
    <text evidence="1">Belongs to the bacterial ribosomal protein bL9 family.</text>
</comment>
<keyword evidence="4 11" id="KW-0689">Ribosomal protein</keyword>
<evidence type="ECO:0000259" key="9">
    <source>
        <dbReference type="Pfam" id="PF01281"/>
    </source>
</evidence>
<evidence type="ECO:0000256" key="3">
    <source>
        <dbReference type="ARBA" id="ARBA00022884"/>
    </source>
</evidence>
<evidence type="ECO:0000256" key="4">
    <source>
        <dbReference type="ARBA" id="ARBA00022980"/>
    </source>
</evidence>
<keyword evidence="3" id="KW-0694">RNA-binding</keyword>
<accession>A0A0K9PI11</accession>
<dbReference type="Gene3D" id="3.40.5.10">
    <property type="entry name" value="Ribosomal protein L9, N-terminal domain"/>
    <property type="match status" value="1"/>
</dbReference>
<sequence length="202" mass="23276">MLQRSRGVLMNLDKIRANFTNPVFFGGQTLRYKKTLTKVILTTNVDRLGQAGDTVAVAPGYFRNYLMPNLLAVPNLQKYNALVKEQIKLRSPEKEEVVVEDQSTMEWKMKDYIKAANILADVQLTLRRFISTEKELRKPVTKEELVEEVARQLNVAIQPENIQLHSPLAYLGEHEVPLRLPRQIPLPEGIHSWVLHVKIRKK</sequence>
<keyword evidence="5" id="KW-0687">Ribonucleoprotein</keyword>
<evidence type="ECO:0000259" key="10">
    <source>
        <dbReference type="Pfam" id="PF03948"/>
    </source>
</evidence>
<reference evidence="12" key="1">
    <citation type="journal article" date="2016" name="Nature">
        <title>The genome of the seagrass Zostera marina reveals angiosperm adaptation to the sea.</title>
        <authorList>
            <person name="Olsen J.L."/>
            <person name="Rouze P."/>
            <person name="Verhelst B."/>
            <person name="Lin Y.-C."/>
            <person name="Bayer T."/>
            <person name="Collen J."/>
            <person name="Dattolo E."/>
            <person name="De Paoli E."/>
            <person name="Dittami S."/>
            <person name="Maumus F."/>
            <person name="Michel G."/>
            <person name="Kersting A."/>
            <person name="Lauritano C."/>
            <person name="Lohaus R."/>
            <person name="Toepel M."/>
            <person name="Tonon T."/>
            <person name="Vanneste K."/>
            <person name="Amirebrahimi M."/>
            <person name="Brakel J."/>
            <person name="Bostroem C."/>
            <person name="Chovatia M."/>
            <person name="Grimwood J."/>
            <person name="Jenkins J.W."/>
            <person name="Jueterbock A."/>
            <person name="Mraz A."/>
            <person name="Stam W.T."/>
            <person name="Tice H."/>
            <person name="Bornberg-Bauer E."/>
            <person name="Green P.J."/>
            <person name="Pearson G.A."/>
            <person name="Procaccini G."/>
            <person name="Duarte C.M."/>
            <person name="Schmutz J."/>
            <person name="Reusch T.B.H."/>
            <person name="Van de Peer Y."/>
        </authorList>
    </citation>
    <scope>NUCLEOTIDE SEQUENCE [LARGE SCALE GENOMIC DNA]</scope>
    <source>
        <strain evidence="12">cv. Finnish</strain>
    </source>
</reference>
<dbReference type="OMA" id="KFAILIR"/>
<evidence type="ECO:0000313" key="12">
    <source>
        <dbReference type="Proteomes" id="UP000036987"/>
    </source>
</evidence>